<gene>
    <name evidence="1" type="ORF">ACFO0B_29535</name>
</gene>
<keyword evidence="2" id="KW-1185">Reference proteome</keyword>
<dbReference type="EMBL" id="JBHSAX010000033">
    <property type="protein sequence ID" value="MFC3966150.1"/>
    <property type="molecule type" value="Genomic_DNA"/>
</dbReference>
<dbReference type="InterPro" id="IPR012340">
    <property type="entry name" value="NA-bd_OB-fold"/>
</dbReference>
<name>A0ABV8E182_9NOCA</name>
<organism evidence="1 2">
    <name type="scientific">Nocardia jiangsuensis</name>
    <dbReference type="NCBI Taxonomy" id="1691563"/>
    <lineage>
        <taxon>Bacteria</taxon>
        <taxon>Bacillati</taxon>
        <taxon>Actinomycetota</taxon>
        <taxon>Actinomycetes</taxon>
        <taxon>Mycobacteriales</taxon>
        <taxon>Nocardiaceae</taxon>
        <taxon>Nocardia</taxon>
    </lineage>
</organism>
<accession>A0ABV8E182</accession>
<protein>
    <submittedName>
        <fullName evidence="1">Zn-ribbon domain-containing OB-fold protein</fullName>
    </submittedName>
</protein>
<evidence type="ECO:0000313" key="1">
    <source>
        <dbReference type="EMBL" id="MFC3966150.1"/>
    </source>
</evidence>
<dbReference type="SUPFAM" id="SSF50249">
    <property type="entry name" value="Nucleic acid-binding proteins"/>
    <property type="match status" value="1"/>
</dbReference>
<sequence length="153" mass="16564">MPSEPADSSLTAPYSVEFPFTRTVGPTLGVFFGGLREARLFGARTDRGTVLCPPLEIDPETARPTGELVPLPDVGTVLGWTGVPSREHDELGPGHFAWALIRIDGTEGALFHAVDVGGALDRIGVGLRVRVRWRAEREGSIRDIVCFEPLEES</sequence>
<evidence type="ECO:0000313" key="2">
    <source>
        <dbReference type="Proteomes" id="UP001595696"/>
    </source>
</evidence>
<dbReference type="Proteomes" id="UP001595696">
    <property type="component" value="Unassembled WGS sequence"/>
</dbReference>
<reference evidence="2" key="1">
    <citation type="journal article" date="2019" name="Int. J. Syst. Evol. Microbiol.">
        <title>The Global Catalogue of Microorganisms (GCM) 10K type strain sequencing project: providing services to taxonomists for standard genome sequencing and annotation.</title>
        <authorList>
            <consortium name="The Broad Institute Genomics Platform"/>
            <consortium name="The Broad Institute Genome Sequencing Center for Infectious Disease"/>
            <person name="Wu L."/>
            <person name="Ma J."/>
        </authorList>
    </citation>
    <scope>NUCLEOTIDE SEQUENCE [LARGE SCALE GENOMIC DNA]</scope>
    <source>
        <strain evidence="2">CGMCC 4.7330</strain>
    </source>
</reference>
<proteinExistence type="predicted"/>
<dbReference type="Gene3D" id="6.10.30.10">
    <property type="match status" value="1"/>
</dbReference>
<comment type="caution">
    <text evidence="1">The sequence shown here is derived from an EMBL/GenBank/DDBJ whole genome shotgun (WGS) entry which is preliminary data.</text>
</comment>
<dbReference type="RefSeq" id="WP_378616616.1">
    <property type="nucleotide sequence ID" value="NZ_JBHSAX010000033.1"/>
</dbReference>